<feature type="domain" description="Xylose isomerase-like TIM barrel" evidence="2">
    <location>
        <begin position="20"/>
        <end position="232"/>
    </location>
</feature>
<dbReference type="OrthoDB" id="9786584at2"/>
<proteinExistence type="predicted"/>
<dbReference type="RefSeq" id="WP_053411929.1">
    <property type="nucleotide sequence ID" value="NZ_CP006841.1"/>
</dbReference>
<keyword evidence="3" id="KW-0378">Hydrolase</keyword>
<dbReference type="AlphaFoldDB" id="A0A0K2GZN0"/>
<evidence type="ECO:0000259" key="2">
    <source>
        <dbReference type="Pfam" id="PF01261"/>
    </source>
</evidence>
<sequence>MITIVNCSTVYAGLPACDAVAAARADGYDAVEFWWPFDSATPAPGEVEAFCGLFGAGVELRAMNLWGGDMAAGERGVLHRQQLPERHFEAVGEIASATGLKRSNVLLGRSGTVTHQQRDRLAEIAQRLGEYGVTALVEPLSGMDDYPIRDPWAAAELAGKAGCAVLADFYHFAVNGVDVDAWLEDVEERRQPLPGHVQVADFPGRGAPGSASLPLPDSIARLRAAGYAGEIAGEWI</sequence>
<protein>
    <submittedName>
        <fullName evidence="3">Endonuclease</fullName>
    </submittedName>
</protein>
<reference evidence="3 4" key="1">
    <citation type="submission" date="2013-10" db="EMBL/GenBank/DDBJ databases">
        <title>Complete genome sequence of Corynebacterium lactis DSM 45799(T), isolated from raw cow milk.</title>
        <authorList>
            <person name="Ruckert C."/>
            <person name="Albersmeier A."/>
            <person name="Lipski A."/>
            <person name="Kalinowski J."/>
        </authorList>
    </citation>
    <scope>NUCLEOTIDE SEQUENCE [LARGE SCALE GENOMIC DNA]</scope>
    <source>
        <strain evidence="3 4">RW2-5</strain>
    </source>
</reference>
<dbReference type="Pfam" id="PF01261">
    <property type="entry name" value="AP_endonuc_2"/>
    <property type="match status" value="1"/>
</dbReference>
<dbReference type="Gene3D" id="3.20.20.150">
    <property type="entry name" value="Divalent-metal-dependent TIM barrel enzymes"/>
    <property type="match status" value="1"/>
</dbReference>
<accession>A0A0K2GZN0</accession>
<dbReference type="PANTHER" id="PTHR43489">
    <property type="entry name" value="ISOMERASE"/>
    <property type="match status" value="1"/>
</dbReference>
<dbReference type="EMBL" id="CP006841">
    <property type="protein sequence ID" value="ALA67153.1"/>
    <property type="molecule type" value="Genomic_DNA"/>
</dbReference>
<dbReference type="PANTHER" id="PTHR43489:SF6">
    <property type="entry name" value="HYDROXYPYRUVATE ISOMERASE-RELATED"/>
    <property type="match status" value="1"/>
</dbReference>
<keyword evidence="1" id="KW-0413">Isomerase</keyword>
<keyword evidence="3" id="KW-0255">Endonuclease</keyword>
<dbReference type="InterPro" id="IPR013022">
    <property type="entry name" value="Xyl_isomerase-like_TIM-brl"/>
</dbReference>
<gene>
    <name evidence="3" type="ORF">CLAC_04870</name>
</gene>
<name>A0A0K2GZN0_9CORY</name>
<evidence type="ECO:0000313" key="3">
    <source>
        <dbReference type="EMBL" id="ALA67153.1"/>
    </source>
</evidence>
<dbReference type="PATRIC" id="fig|1408189.4.peg.974"/>
<dbReference type="InterPro" id="IPR036237">
    <property type="entry name" value="Xyl_isomerase-like_sf"/>
</dbReference>
<evidence type="ECO:0000256" key="1">
    <source>
        <dbReference type="ARBA" id="ARBA00023235"/>
    </source>
</evidence>
<evidence type="ECO:0000313" key="4">
    <source>
        <dbReference type="Proteomes" id="UP000058446"/>
    </source>
</evidence>
<dbReference type="Proteomes" id="UP000058446">
    <property type="component" value="Chromosome"/>
</dbReference>
<dbReference type="KEGG" id="clw:CLAC_04870"/>
<dbReference type="STRING" id="1408189.CLAC_04870"/>
<dbReference type="InterPro" id="IPR050417">
    <property type="entry name" value="Sugar_Epim/Isomerase"/>
</dbReference>
<keyword evidence="4" id="KW-1185">Reference proteome</keyword>
<organism evidence="3 4">
    <name type="scientific">Corynebacterium lactis RW2-5</name>
    <dbReference type="NCBI Taxonomy" id="1408189"/>
    <lineage>
        <taxon>Bacteria</taxon>
        <taxon>Bacillati</taxon>
        <taxon>Actinomycetota</taxon>
        <taxon>Actinomycetes</taxon>
        <taxon>Mycobacteriales</taxon>
        <taxon>Corynebacteriaceae</taxon>
        <taxon>Corynebacterium</taxon>
    </lineage>
</organism>
<dbReference type="SUPFAM" id="SSF51658">
    <property type="entry name" value="Xylose isomerase-like"/>
    <property type="match status" value="1"/>
</dbReference>
<dbReference type="GO" id="GO:0046487">
    <property type="term" value="P:glyoxylate metabolic process"/>
    <property type="evidence" value="ECO:0007669"/>
    <property type="project" value="TreeGrafter"/>
</dbReference>
<dbReference type="GO" id="GO:0008903">
    <property type="term" value="F:hydroxypyruvate isomerase activity"/>
    <property type="evidence" value="ECO:0007669"/>
    <property type="project" value="TreeGrafter"/>
</dbReference>
<keyword evidence="3" id="KW-0540">Nuclease</keyword>
<dbReference type="GO" id="GO:0004519">
    <property type="term" value="F:endonuclease activity"/>
    <property type="evidence" value="ECO:0007669"/>
    <property type="project" value="UniProtKB-KW"/>
</dbReference>